<dbReference type="InterPro" id="IPR041356">
    <property type="entry name" value="PGM1_C"/>
</dbReference>
<keyword evidence="1" id="KW-0067">ATP-binding</keyword>
<dbReference type="PROSITE" id="PS50975">
    <property type="entry name" value="ATP_GRASP"/>
    <property type="match status" value="1"/>
</dbReference>
<dbReference type="AlphaFoldDB" id="A0A918G8F1"/>
<evidence type="ECO:0000259" key="2">
    <source>
        <dbReference type="PROSITE" id="PS50975"/>
    </source>
</evidence>
<feature type="domain" description="ATP-grasp" evidence="2">
    <location>
        <begin position="174"/>
        <end position="395"/>
    </location>
</feature>
<dbReference type="EMBL" id="BMRB01000001">
    <property type="protein sequence ID" value="GGS24784.1"/>
    <property type="molecule type" value="Genomic_DNA"/>
</dbReference>
<reference evidence="3" key="2">
    <citation type="submission" date="2020-09" db="EMBL/GenBank/DDBJ databases">
        <authorList>
            <person name="Sun Q."/>
            <person name="Ohkuma M."/>
        </authorList>
    </citation>
    <scope>NUCLEOTIDE SEQUENCE</scope>
    <source>
        <strain evidence="3">JCM 3276</strain>
    </source>
</reference>
<dbReference type="PANTHER" id="PTHR14465">
    <property type="entry name" value="IQ DOMAIN-CONTAINING PROTEIN H"/>
    <property type="match status" value="1"/>
</dbReference>
<sequence>MSPVSGYPAVVSVQSRECSPALLERLSGATLFPERPVGAAIVSVVARGGGALFTVTAPGLLDADEQVDYFLRLLPDEDDGRVKPAKDRVVVGGLADRSSRWLSDKLLDEDSAEAAALRARIAEFVERERAAGARVWLSAFEPSENLEQLAARLGVDTDQAEPQFIPLGTKAEGRRLLEAAGVPVAEGTEECRTLEDLAEGVAALAERGHRDFVLKLSSTEYGAGMGNALLRLDGPLDRAGVLAALPTAALVDPKLTWDQFVEAIGRSGAIAEEMLADADLRSPSFQGTIVGDEVVAVSTHDQVLGGGQTYVGSSFPADAAYRAAVMDLGVRVGKQLVERGVRRGDYGVDFLAVPDATGWRLVGCELNLRSTGTKHGFVMATSLLDVLPDADGRLMVDGVERVYEASDGISDPRLVGLRPRQLIAALRESPLHYDHRTKTGVVLHLLSALYEYGKFGAVCIAPDRSAADRMMRELLELVVTVEKA</sequence>
<evidence type="ECO:0000313" key="4">
    <source>
        <dbReference type="Proteomes" id="UP000660680"/>
    </source>
</evidence>
<comment type="caution">
    <text evidence="3">The sequence shown here is derived from an EMBL/GenBank/DDBJ whole genome shotgun (WGS) entry which is preliminary data.</text>
</comment>
<dbReference type="PANTHER" id="PTHR14465:SF0">
    <property type="entry name" value="IQ DOMAIN-CONTAINING PROTEIN H"/>
    <property type="match status" value="1"/>
</dbReference>
<accession>A0A918G8F1</accession>
<reference evidence="3" key="1">
    <citation type="journal article" date="2014" name="Int. J. Syst. Evol. Microbiol.">
        <title>Complete genome sequence of Corynebacterium casei LMG S-19264T (=DSM 44701T), isolated from a smear-ripened cheese.</title>
        <authorList>
            <consortium name="US DOE Joint Genome Institute (JGI-PGF)"/>
            <person name="Walter F."/>
            <person name="Albersmeier A."/>
            <person name="Kalinowski J."/>
            <person name="Ruckert C."/>
        </authorList>
    </citation>
    <scope>NUCLEOTIDE SEQUENCE</scope>
    <source>
        <strain evidence="3">JCM 3276</strain>
    </source>
</reference>
<keyword evidence="1" id="KW-0547">Nucleotide-binding</keyword>
<evidence type="ECO:0000256" key="1">
    <source>
        <dbReference type="PROSITE-ProRule" id="PRU00409"/>
    </source>
</evidence>
<dbReference type="InterPro" id="IPR011761">
    <property type="entry name" value="ATP-grasp"/>
</dbReference>
<protein>
    <recommendedName>
        <fullName evidence="2">ATP-grasp domain-containing protein</fullName>
    </recommendedName>
</protein>
<dbReference type="GO" id="GO:0005524">
    <property type="term" value="F:ATP binding"/>
    <property type="evidence" value="ECO:0007669"/>
    <property type="project" value="UniProtKB-UniRule"/>
</dbReference>
<evidence type="ECO:0000313" key="3">
    <source>
        <dbReference type="EMBL" id="GGS24784.1"/>
    </source>
</evidence>
<dbReference type="RefSeq" id="WP_189209700.1">
    <property type="nucleotide sequence ID" value="NZ_BMRB01000001.1"/>
</dbReference>
<proteinExistence type="predicted"/>
<organism evidence="3 4">
    <name type="scientific">Actinokineospora fastidiosa</name>
    <dbReference type="NCBI Taxonomy" id="1816"/>
    <lineage>
        <taxon>Bacteria</taxon>
        <taxon>Bacillati</taxon>
        <taxon>Actinomycetota</taxon>
        <taxon>Actinomycetes</taxon>
        <taxon>Pseudonocardiales</taxon>
        <taxon>Pseudonocardiaceae</taxon>
        <taxon>Actinokineospora</taxon>
    </lineage>
</organism>
<dbReference type="Proteomes" id="UP000660680">
    <property type="component" value="Unassembled WGS sequence"/>
</dbReference>
<dbReference type="Pfam" id="PF18105">
    <property type="entry name" value="PGM1_C"/>
    <property type="match status" value="1"/>
</dbReference>
<keyword evidence="4" id="KW-1185">Reference proteome</keyword>
<dbReference type="SUPFAM" id="SSF56059">
    <property type="entry name" value="Glutathione synthetase ATP-binding domain-like"/>
    <property type="match status" value="1"/>
</dbReference>
<gene>
    <name evidence="3" type="ORF">GCM10010171_17480</name>
</gene>
<dbReference type="InterPro" id="IPR038752">
    <property type="entry name" value="IQCH"/>
</dbReference>
<dbReference type="GO" id="GO:0046872">
    <property type="term" value="F:metal ion binding"/>
    <property type="evidence" value="ECO:0007669"/>
    <property type="project" value="InterPro"/>
</dbReference>
<name>A0A918G8F1_9PSEU</name>